<comment type="catalytic activity">
    <reaction evidence="7">
        <text>3-dehydro-L-erythronate + ATP = 3-dehydro-4-O-phospho-L-erythronate + ADP + H(+)</text>
        <dbReference type="Rhea" id="RHEA:52552"/>
        <dbReference type="ChEBI" id="CHEBI:15378"/>
        <dbReference type="ChEBI" id="CHEBI:30616"/>
        <dbReference type="ChEBI" id="CHEBI:136592"/>
        <dbReference type="ChEBI" id="CHEBI:136670"/>
        <dbReference type="ChEBI" id="CHEBI:456216"/>
        <dbReference type="EC" id="2.7.1.217"/>
    </reaction>
</comment>
<dbReference type="InterPro" id="IPR037051">
    <property type="entry name" value="4-carb_acid_sugar_kinase_N_sf"/>
</dbReference>
<sequence>MLLGAIGDDFTGSGDLGNTLARAGMRVVQYCGVPTGPSDPSVEAGIVSLKSRTIPPDEAVTQSLAALEWLLAQGCQQIVFKYCSTFDSTPEGNIGPVITALADRLNAEHVIVCPSFPGAGRTVYQGHLFVVDQLLSESGMKDHPLTPMTDPDIRRCLARQTDLPVGHLPHSVVRRGADAIKTAIGEKQGRQLIIVDATTEEDLYQIGYASADLPLITGGSGIAMGLPHNFRHAGVLGEDETRWQGSKGPCVILSGSCSQMTRQQVATHIETHPGLFINIDDVLDGKTTPQTVSDWLLAQEGTPIVYSTTDPQTILAVQERHGRSRAASAIENLFAAVAVDVVAKGVTRLITAGGETSGAVIEALAPETLEIGPEIAAGVPALKAGPLTIALKSGNFGEAGFFEIAAEKLGGS</sequence>
<dbReference type="InterPro" id="IPR031475">
    <property type="entry name" value="NBD_C"/>
</dbReference>
<gene>
    <name evidence="15" type="ORF">SAMN06295998_1124</name>
</gene>
<comment type="similarity">
    <text evidence="1">Belongs to the four-carbon acid sugar kinase family.</text>
</comment>
<dbReference type="Gene3D" id="3.40.50.10840">
    <property type="entry name" value="Putative sugar-binding, N-terminal domain"/>
    <property type="match status" value="1"/>
</dbReference>
<dbReference type="Proteomes" id="UP000192330">
    <property type="component" value="Unassembled WGS sequence"/>
</dbReference>
<protein>
    <recommendedName>
        <fullName evidence="11">3-oxo-tetronate kinase</fullName>
        <ecNumber evidence="10">2.7.1.217</ecNumber>
    </recommendedName>
    <alternativeName>
        <fullName evidence="12">3-dehydrotetronate 4-kinase</fullName>
    </alternativeName>
</protein>
<keyword evidence="16" id="KW-1185">Reference proteome</keyword>
<evidence type="ECO:0000256" key="10">
    <source>
        <dbReference type="ARBA" id="ARBA00039095"/>
    </source>
</evidence>
<evidence type="ECO:0000256" key="2">
    <source>
        <dbReference type="ARBA" id="ARBA00022679"/>
    </source>
</evidence>
<evidence type="ECO:0000313" key="16">
    <source>
        <dbReference type="Proteomes" id="UP000192330"/>
    </source>
</evidence>
<keyword evidence="2" id="KW-0808">Transferase</keyword>
<dbReference type="Pfam" id="PF17042">
    <property type="entry name" value="NBD_C"/>
    <property type="match status" value="1"/>
</dbReference>
<organism evidence="15 16">
    <name type="scientific">Primorskyibacter flagellatus</name>
    <dbReference type="NCBI Taxonomy" id="1387277"/>
    <lineage>
        <taxon>Bacteria</taxon>
        <taxon>Pseudomonadati</taxon>
        <taxon>Pseudomonadota</taxon>
        <taxon>Alphaproteobacteria</taxon>
        <taxon>Rhodobacterales</taxon>
        <taxon>Roseobacteraceae</taxon>
        <taxon>Primorskyibacter</taxon>
    </lineage>
</organism>
<keyword evidence="4" id="KW-0418">Kinase</keyword>
<dbReference type="STRING" id="1387277.SAMN06295998_1124"/>
<evidence type="ECO:0000256" key="3">
    <source>
        <dbReference type="ARBA" id="ARBA00022741"/>
    </source>
</evidence>
<evidence type="ECO:0000256" key="4">
    <source>
        <dbReference type="ARBA" id="ARBA00022777"/>
    </source>
</evidence>
<dbReference type="SUPFAM" id="SSF142764">
    <property type="entry name" value="YgbK-like"/>
    <property type="match status" value="1"/>
</dbReference>
<name>A0A1W2DAM7_9RHOB</name>
<evidence type="ECO:0000256" key="7">
    <source>
        <dbReference type="ARBA" id="ARBA00035898"/>
    </source>
</evidence>
<dbReference type="OrthoDB" id="191465at2"/>
<accession>A0A1W2DAM7</accession>
<keyword evidence="5" id="KW-0067">ATP-binding</keyword>
<evidence type="ECO:0000256" key="11">
    <source>
        <dbReference type="ARBA" id="ARBA00039461"/>
    </source>
</evidence>
<evidence type="ECO:0000256" key="8">
    <source>
        <dbReference type="ARBA" id="ARBA00036346"/>
    </source>
</evidence>
<dbReference type="NCBIfam" id="NF043035">
    <property type="entry name" value="OxoTetrKin"/>
    <property type="match status" value="1"/>
</dbReference>
<keyword evidence="3" id="KW-0547">Nucleotide-binding</keyword>
<dbReference type="AlphaFoldDB" id="A0A1W2DAM7"/>
<dbReference type="InterPro" id="IPR042213">
    <property type="entry name" value="NBD_C_sf"/>
</dbReference>
<keyword evidence="6" id="KW-0119">Carbohydrate metabolism</keyword>
<feature type="domain" description="Four-carbon acid sugar kinase N-terminal" evidence="13">
    <location>
        <begin position="3"/>
        <end position="226"/>
    </location>
</feature>
<dbReference type="InterPro" id="IPR050007">
    <property type="entry name" value="OtnK"/>
</dbReference>
<comment type="catalytic activity">
    <reaction evidence="8">
        <text>3-dehydro-D-erythronate + ATP = 3-dehydro-4-O-phospho-D-erythronate + ADP + H(+)</text>
        <dbReference type="Rhea" id="RHEA:52556"/>
        <dbReference type="ChEBI" id="CHEBI:15378"/>
        <dbReference type="ChEBI" id="CHEBI:30616"/>
        <dbReference type="ChEBI" id="CHEBI:57958"/>
        <dbReference type="ChEBI" id="CHEBI:136593"/>
        <dbReference type="ChEBI" id="CHEBI:456216"/>
        <dbReference type="EC" id="2.7.1.217"/>
    </reaction>
</comment>
<evidence type="ECO:0000256" key="9">
    <source>
        <dbReference type="ARBA" id="ARBA00037335"/>
    </source>
</evidence>
<feature type="domain" description="Four-carbon acid sugar kinase nucleotide binding" evidence="14">
    <location>
        <begin position="251"/>
        <end position="402"/>
    </location>
</feature>
<dbReference type="Gene3D" id="3.40.980.20">
    <property type="entry name" value="Four-carbon acid sugar kinase, nucleotide binding domain"/>
    <property type="match status" value="1"/>
</dbReference>
<dbReference type="GO" id="GO:0016301">
    <property type="term" value="F:kinase activity"/>
    <property type="evidence" value="ECO:0007669"/>
    <property type="project" value="UniProtKB-KW"/>
</dbReference>
<proteinExistence type="inferred from homology"/>
<dbReference type="InterPro" id="IPR010737">
    <property type="entry name" value="4-carb_acid_sugar_kinase_N"/>
</dbReference>
<dbReference type="GO" id="GO:0005524">
    <property type="term" value="F:ATP binding"/>
    <property type="evidence" value="ECO:0007669"/>
    <property type="project" value="UniProtKB-KW"/>
</dbReference>
<evidence type="ECO:0000259" key="13">
    <source>
        <dbReference type="Pfam" id="PF07005"/>
    </source>
</evidence>
<evidence type="ECO:0000313" key="15">
    <source>
        <dbReference type="EMBL" id="SMC94068.1"/>
    </source>
</evidence>
<dbReference type="EC" id="2.7.1.217" evidence="10"/>
<dbReference type="EMBL" id="FWYD01000012">
    <property type="protein sequence ID" value="SMC94068.1"/>
    <property type="molecule type" value="Genomic_DNA"/>
</dbReference>
<evidence type="ECO:0000256" key="12">
    <source>
        <dbReference type="ARBA" id="ARBA00041377"/>
    </source>
</evidence>
<comment type="function">
    <text evidence="9">Catalyzes the ATP-dependent phosphorylation of 3-oxo-tetronate to 3-oxo-tetronate 4-phosphate.</text>
</comment>
<evidence type="ECO:0000259" key="14">
    <source>
        <dbReference type="Pfam" id="PF17042"/>
    </source>
</evidence>
<evidence type="ECO:0000256" key="1">
    <source>
        <dbReference type="ARBA" id="ARBA00005715"/>
    </source>
</evidence>
<dbReference type="RefSeq" id="WP_084353581.1">
    <property type="nucleotide sequence ID" value="NZ_FWYD01000012.1"/>
</dbReference>
<evidence type="ECO:0000256" key="5">
    <source>
        <dbReference type="ARBA" id="ARBA00022840"/>
    </source>
</evidence>
<dbReference type="Pfam" id="PF07005">
    <property type="entry name" value="SBD_N"/>
    <property type="match status" value="1"/>
</dbReference>
<evidence type="ECO:0000256" key="6">
    <source>
        <dbReference type="ARBA" id="ARBA00023277"/>
    </source>
</evidence>
<reference evidence="15 16" key="1">
    <citation type="submission" date="2017-04" db="EMBL/GenBank/DDBJ databases">
        <authorList>
            <person name="Afonso C.L."/>
            <person name="Miller P.J."/>
            <person name="Scott M.A."/>
            <person name="Spackman E."/>
            <person name="Goraichik I."/>
            <person name="Dimitrov K.M."/>
            <person name="Suarez D.L."/>
            <person name="Swayne D.E."/>
        </authorList>
    </citation>
    <scope>NUCLEOTIDE SEQUENCE [LARGE SCALE GENOMIC DNA]</scope>
    <source>
        <strain evidence="15 16">CGMCC 1.12644</strain>
    </source>
</reference>